<dbReference type="GO" id="GO:0071949">
    <property type="term" value="F:FAD binding"/>
    <property type="evidence" value="ECO:0007669"/>
    <property type="project" value="InterPro"/>
</dbReference>
<evidence type="ECO:0000313" key="3">
    <source>
        <dbReference type="EMBL" id="AUR51610.1"/>
    </source>
</evidence>
<sequence>MIEQYSWGRIKASKPAQIDFPSANYSFLQRELQYLAKGNLRSYGDEAYNDNGIILNTLHLDHFIHFDRANGVLELESGVLLEQILNLIVPCGWFLPVTPGTKYITVGGAVANDVHGKNHHKVGSFGCFVDSFTLLRSDGLIYQCSRELNSHYFYATIGGMGLTGIILRVKLNLLTVNNHAIVTKAYKFRNLEHYMELNAELERQSTYTVAWIDCLASGRSLGRGVYYTGEHAGYLERLPAINYNKRTFPFTPTKSLINGLTLKAFNTLYYNRPVAKSPQLVHYDPFFYPLDKLLNWNRIYGRKGFYQYQCVIPNAASDAMREILRRISISGNGSFLAVLKTFGSISSGGMMSFPRPGLALALDFANRGNSTLDLFRSLDDIVLTHGGAIYAAKDATQSREVFEAGYPQLNEFIKYIDPLFSSNLWRRLYGN</sequence>
<dbReference type="InterPro" id="IPR036318">
    <property type="entry name" value="FAD-bd_PCMH-like_sf"/>
</dbReference>
<proteinExistence type="predicted"/>
<dbReference type="OrthoDB" id="143770at2"/>
<gene>
    <name evidence="3" type="ORF">CUN60_04660</name>
</gene>
<dbReference type="PANTHER" id="PTHR43762:SF1">
    <property type="entry name" value="D-ARABINONO-1,4-LACTONE OXIDASE"/>
    <property type="match status" value="1"/>
</dbReference>
<dbReference type="EMBL" id="CP024847">
    <property type="protein sequence ID" value="AUR51610.1"/>
    <property type="molecule type" value="Genomic_DNA"/>
</dbReference>
<dbReference type="InterPro" id="IPR010031">
    <property type="entry name" value="FAD_lactone_oxidase-like"/>
</dbReference>
<dbReference type="RefSeq" id="WP_102950909.1">
    <property type="nucleotide sequence ID" value="NZ_CP024847.1"/>
</dbReference>
<name>A0A2I7N583_9NEIS</name>
<reference evidence="4" key="1">
    <citation type="submission" date="2017-11" db="EMBL/GenBank/DDBJ databases">
        <authorList>
            <person name="Chan K.G."/>
            <person name="Lee L.S."/>
        </authorList>
    </citation>
    <scope>NUCLEOTIDE SEQUENCE [LARGE SCALE GENOMIC DNA]</scope>
    <source>
        <strain evidence="4">DSM 100970</strain>
    </source>
</reference>
<dbReference type="PROSITE" id="PS51387">
    <property type="entry name" value="FAD_PCMH"/>
    <property type="match status" value="1"/>
</dbReference>
<dbReference type="Gene3D" id="3.30.465.10">
    <property type="match status" value="1"/>
</dbReference>
<evidence type="ECO:0000313" key="4">
    <source>
        <dbReference type="Proteomes" id="UP000236655"/>
    </source>
</evidence>
<organism evidence="3 4">
    <name type="scientific">Aquella oligotrophica</name>
    <dbReference type="NCBI Taxonomy" id="2067065"/>
    <lineage>
        <taxon>Bacteria</taxon>
        <taxon>Pseudomonadati</taxon>
        <taxon>Pseudomonadota</taxon>
        <taxon>Betaproteobacteria</taxon>
        <taxon>Neisseriales</taxon>
        <taxon>Neisseriaceae</taxon>
        <taxon>Aquella</taxon>
    </lineage>
</organism>
<accession>A0A2I7N583</accession>
<protein>
    <submittedName>
        <fullName evidence="3">FAD-binding oxidoreductase</fullName>
    </submittedName>
</protein>
<dbReference type="GO" id="GO:0016899">
    <property type="term" value="F:oxidoreductase activity, acting on the CH-OH group of donors, oxygen as acceptor"/>
    <property type="evidence" value="ECO:0007669"/>
    <property type="project" value="InterPro"/>
</dbReference>
<dbReference type="PANTHER" id="PTHR43762">
    <property type="entry name" value="L-GULONOLACTONE OXIDASE"/>
    <property type="match status" value="1"/>
</dbReference>
<keyword evidence="1" id="KW-0285">Flavoprotein</keyword>
<dbReference type="InterPro" id="IPR016166">
    <property type="entry name" value="FAD-bd_PCMH"/>
</dbReference>
<evidence type="ECO:0000256" key="1">
    <source>
        <dbReference type="ARBA" id="ARBA00022827"/>
    </source>
</evidence>
<keyword evidence="1" id="KW-0274">FAD</keyword>
<dbReference type="InterPro" id="IPR016169">
    <property type="entry name" value="FAD-bd_PCMH_sub2"/>
</dbReference>
<dbReference type="SUPFAM" id="SSF56176">
    <property type="entry name" value="FAD-binding/transporter-associated domain-like"/>
    <property type="match status" value="1"/>
</dbReference>
<dbReference type="Proteomes" id="UP000236655">
    <property type="component" value="Chromosome"/>
</dbReference>
<feature type="domain" description="FAD-binding PCMH-type" evidence="2">
    <location>
        <begin position="5"/>
        <end position="176"/>
    </location>
</feature>
<evidence type="ECO:0000259" key="2">
    <source>
        <dbReference type="PROSITE" id="PS51387"/>
    </source>
</evidence>
<dbReference type="KEGG" id="nba:CUN60_04660"/>
<dbReference type="InterPro" id="IPR006094">
    <property type="entry name" value="Oxid_FAD_bind_N"/>
</dbReference>
<keyword evidence="4" id="KW-1185">Reference proteome</keyword>
<dbReference type="AlphaFoldDB" id="A0A2I7N583"/>
<dbReference type="Pfam" id="PF01565">
    <property type="entry name" value="FAD_binding_4"/>
    <property type="match status" value="1"/>
</dbReference>